<protein>
    <submittedName>
        <fullName evidence="1">Uncharacterized protein</fullName>
    </submittedName>
</protein>
<dbReference type="Proteomes" id="UP001151518">
    <property type="component" value="Unassembled WGS sequence"/>
</dbReference>
<dbReference type="AlphaFoldDB" id="A0A9W8FYT8"/>
<comment type="caution">
    <text evidence="1">The sequence shown here is derived from an EMBL/GenBank/DDBJ whole genome shotgun (WGS) entry which is preliminary data.</text>
</comment>
<accession>A0A9W8FYT8</accession>
<dbReference type="EMBL" id="JANBTW010000092">
    <property type="protein sequence ID" value="KAJ2671917.1"/>
    <property type="molecule type" value="Genomic_DNA"/>
</dbReference>
<dbReference type="OrthoDB" id="5572080at2759"/>
<name>A0A9W8FYT8_9FUNG</name>
<gene>
    <name evidence="1" type="ORF">GGI25_005306</name>
</gene>
<evidence type="ECO:0000313" key="1">
    <source>
        <dbReference type="EMBL" id="KAJ2671917.1"/>
    </source>
</evidence>
<reference evidence="1" key="1">
    <citation type="submission" date="2022-07" db="EMBL/GenBank/DDBJ databases">
        <title>Phylogenomic reconstructions and comparative analyses of Kickxellomycotina fungi.</title>
        <authorList>
            <person name="Reynolds N.K."/>
            <person name="Stajich J.E."/>
            <person name="Barry K."/>
            <person name="Grigoriev I.V."/>
            <person name="Crous P."/>
            <person name="Smith M.E."/>
        </authorList>
    </citation>
    <scope>NUCLEOTIDE SEQUENCE</scope>
    <source>
        <strain evidence="1">NRRL 3115</strain>
    </source>
</reference>
<organism evidence="1 2">
    <name type="scientific">Coemansia spiralis</name>
    <dbReference type="NCBI Taxonomy" id="417178"/>
    <lineage>
        <taxon>Eukaryota</taxon>
        <taxon>Fungi</taxon>
        <taxon>Fungi incertae sedis</taxon>
        <taxon>Zoopagomycota</taxon>
        <taxon>Kickxellomycotina</taxon>
        <taxon>Kickxellomycetes</taxon>
        <taxon>Kickxellales</taxon>
        <taxon>Kickxellaceae</taxon>
        <taxon>Coemansia</taxon>
    </lineage>
</organism>
<sequence>MGFCFSKPVVDDGDNENTALLDEPTVTAHTPPVPDRFANLSPEEVTRIKEEERLKMLEQKTTDALINISSHRADFMHTQPFGGGGGGGSRDYAELLHRFNQQIKLPMTTLSGPAEIARNEASGVDVVGILSDPYIPESNIKLVDDTINKVIDVISDIYIDPPPGDCIVSLSFKSGEAE</sequence>
<evidence type="ECO:0000313" key="2">
    <source>
        <dbReference type="Proteomes" id="UP001151518"/>
    </source>
</evidence>
<proteinExistence type="predicted"/>